<evidence type="ECO:0000256" key="5">
    <source>
        <dbReference type="ARBA" id="ARBA00023136"/>
    </source>
</evidence>
<reference evidence="8 9" key="1">
    <citation type="journal article" date="2015" name="Int. J. Syst. Evol. Microbiol.">
        <title>Gemmobacter intermedius sp. nov., isolated from a white stork (Ciconia ciconia).</title>
        <authorList>
            <person name="Kampfer P."/>
            <person name="Jerzak L."/>
            <person name="Wilharm G."/>
            <person name="Golke J."/>
            <person name="Busse H.J."/>
            <person name="Glaeser S.P."/>
        </authorList>
    </citation>
    <scope>NUCLEOTIDE SEQUENCE [LARGE SCALE GENOMIC DNA]</scope>
    <source>
        <strain evidence="8 9">119/4</strain>
    </source>
</reference>
<dbReference type="Proteomes" id="UP000287168">
    <property type="component" value="Unassembled WGS sequence"/>
</dbReference>
<feature type="transmembrane region" description="Helical" evidence="6">
    <location>
        <begin position="210"/>
        <end position="227"/>
    </location>
</feature>
<evidence type="ECO:0000313" key="9">
    <source>
        <dbReference type="Proteomes" id="UP000287168"/>
    </source>
</evidence>
<dbReference type="SUPFAM" id="SSF103481">
    <property type="entry name" value="Multidrug resistance efflux transporter EmrE"/>
    <property type="match status" value="2"/>
</dbReference>
<evidence type="ECO:0000313" key="8">
    <source>
        <dbReference type="EMBL" id="RWY39238.1"/>
    </source>
</evidence>
<dbReference type="InterPro" id="IPR000620">
    <property type="entry name" value="EamA_dom"/>
</dbReference>
<sequence>MTRPQATLIGTSAILLWASLAALTVLSQPVPAMLLNALTFGIGGVLGMGWLVASGSLGKLRGLSWQALAFGTAGLFGYHALYFSALRLASPVEASLINYLWPLLIVLLSGLLPGERLTRGHIFGALLGFAGAALIVLTRAPSETQPGAALGLLLAFLAAITWAIYSVGSRRLAAVPTEAVAVYCLGTAVLSALLHLGFEETLWPQNSTGWISVVVLGAGPVGLAFYVWDIGVKRGDIQLLGVASYAAPLLTTFGLWLTGAVELTPMVGLAACLITLGAVIAARAGQKLRQGAVAAKEGRVA</sequence>
<evidence type="ECO:0000256" key="2">
    <source>
        <dbReference type="ARBA" id="ARBA00022475"/>
    </source>
</evidence>
<dbReference type="Pfam" id="PF00892">
    <property type="entry name" value="EamA"/>
    <property type="match status" value="2"/>
</dbReference>
<dbReference type="EMBL" id="SBLC01000024">
    <property type="protein sequence ID" value="RWY39238.1"/>
    <property type="molecule type" value="Genomic_DNA"/>
</dbReference>
<accession>A0A444M996</accession>
<keyword evidence="9" id="KW-1185">Reference proteome</keyword>
<evidence type="ECO:0000256" key="6">
    <source>
        <dbReference type="SAM" id="Phobius"/>
    </source>
</evidence>
<feature type="transmembrane region" description="Helical" evidence="6">
    <location>
        <begin position="147"/>
        <end position="168"/>
    </location>
</feature>
<feature type="domain" description="EamA" evidence="7">
    <location>
        <begin position="150"/>
        <end position="281"/>
    </location>
</feature>
<proteinExistence type="predicted"/>
<dbReference type="AlphaFoldDB" id="A0A444M996"/>
<evidence type="ECO:0000256" key="1">
    <source>
        <dbReference type="ARBA" id="ARBA00004651"/>
    </source>
</evidence>
<keyword evidence="4 6" id="KW-1133">Transmembrane helix</keyword>
<feature type="transmembrane region" description="Helical" evidence="6">
    <location>
        <begin position="121"/>
        <end position="141"/>
    </location>
</feature>
<keyword evidence="5 6" id="KW-0472">Membrane</keyword>
<gene>
    <name evidence="8" type="ORF">EP867_14420</name>
</gene>
<keyword evidence="2" id="KW-1003">Cell membrane</keyword>
<evidence type="ECO:0000259" key="7">
    <source>
        <dbReference type="Pfam" id="PF00892"/>
    </source>
</evidence>
<dbReference type="PANTHER" id="PTHR42920">
    <property type="entry name" value="OS03G0707200 PROTEIN-RELATED"/>
    <property type="match status" value="1"/>
</dbReference>
<evidence type="ECO:0000256" key="4">
    <source>
        <dbReference type="ARBA" id="ARBA00022989"/>
    </source>
</evidence>
<comment type="caution">
    <text evidence="8">The sequence shown here is derived from an EMBL/GenBank/DDBJ whole genome shotgun (WGS) entry which is preliminary data.</text>
</comment>
<protein>
    <submittedName>
        <fullName evidence="8">EamA family transporter</fullName>
    </submittedName>
</protein>
<dbReference type="GO" id="GO:0005886">
    <property type="term" value="C:plasma membrane"/>
    <property type="evidence" value="ECO:0007669"/>
    <property type="project" value="UniProtKB-SubCell"/>
</dbReference>
<feature type="transmembrane region" description="Helical" evidence="6">
    <location>
        <begin position="65"/>
        <end position="84"/>
    </location>
</feature>
<organism evidence="8 9">
    <name type="scientific">Falsigemmobacter intermedius</name>
    <dbReference type="NCBI Taxonomy" id="1553448"/>
    <lineage>
        <taxon>Bacteria</taxon>
        <taxon>Pseudomonadati</taxon>
        <taxon>Pseudomonadota</taxon>
        <taxon>Alphaproteobacteria</taxon>
        <taxon>Rhodobacterales</taxon>
        <taxon>Paracoccaceae</taxon>
        <taxon>Falsigemmobacter</taxon>
    </lineage>
</organism>
<dbReference type="InterPro" id="IPR037185">
    <property type="entry name" value="EmrE-like"/>
</dbReference>
<feature type="transmembrane region" description="Helical" evidence="6">
    <location>
        <begin position="263"/>
        <end position="282"/>
    </location>
</feature>
<dbReference type="OrthoDB" id="9795732at2"/>
<keyword evidence="3 6" id="KW-0812">Transmembrane</keyword>
<dbReference type="InterPro" id="IPR051258">
    <property type="entry name" value="Diverse_Substrate_Transporter"/>
</dbReference>
<feature type="transmembrane region" description="Helical" evidence="6">
    <location>
        <begin position="31"/>
        <end position="53"/>
    </location>
</feature>
<feature type="domain" description="EamA" evidence="7">
    <location>
        <begin position="12"/>
        <end position="136"/>
    </location>
</feature>
<feature type="transmembrane region" description="Helical" evidence="6">
    <location>
        <begin position="96"/>
        <end position="114"/>
    </location>
</feature>
<feature type="transmembrane region" description="Helical" evidence="6">
    <location>
        <begin position="180"/>
        <end position="198"/>
    </location>
</feature>
<dbReference type="RefSeq" id="WP_128490189.1">
    <property type="nucleotide sequence ID" value="NZ_JBHLXB010000029.1"/>
</dbReference>
<comment type="subcellular location">
    <subcellularLocation>
        <location evidence="1">Cell membrane</location>
        <topology evidence="1">Multi-pass membrane protein</topology>
    </subcellularLocation>
</comment>
<name>A0A444M996_9RHOB</name>
<dbReference type="PANTHER" id="PTHR42920:SF5">
    <property type="entry name" value="EAMA DOMAIN-CONTAINING PROTEIN"/>
    <property type="match status" value="1"/>
</dbReference>
<feature type="transmembrane region" description="Helical" evidence="6">
    <location>
        <begin position="239"/>
        <end position="257"/>
    </location>
</feature>
<evidence type="ECO:0000256" key="3">
    <source>
        <dbReference type="ARBA" id="ARBA00022692"/>
    </source>
</evidence>